<evidence type="ECO:0000313" key="4">
    <source>
        <dbReference type="Proteomes" id="UP000594263"/>
    </source>
</evidence>
<name>A0A7N0TV17_KALFE</name>
<dbReference type="Gramene" id="Kaladp0046s0163.1.v1.1">
    <property type="protein sequence ID" value="Kaladp0046s0163.1.v1.1"/>
    <property type="gene ID" value="Kaladp0046s0163.v1.1"/>
</dbReference>
<reference evidence="3" key="1">
    <citation type="submission" date="2021-01" db="UniProtKB">
        <authorList>
            <consortium name="EnsemblPlants"/>
        </authorList>
    </citation>
    <scope>IDENTIFICATION</scope>
</reference>
<evidence type="ECO:0000313" key="3">
    <source>
        <dbReference type="EnsemblPlants" id="Kaladp0046s0163.1.v1.1"/>
    </source>
</evidence>
<keyword evidence="4" id="KW-1185">Reference proteome</keyword>
<dbReference type="GO" id="GO:0005783">
    <property type="term" value="C:endoplasmic reticulum"/>
    <property type="evidence" value="ECO:0007669"/>
    <property type="project" value="TreeGrafter"/>
</dbReference>
<organism evidence="3 4">
    <name type="scientific">Kalanchoe fedtschenkoi</name>
    <name type="common">Lavender scallops</name>
    <name type="synonym">South American air plant</name>
    <dbReference type="NCBI Taxonomy" id="63787"/>
    <lineage>
        <taxon>Eukaryota</taxon>
        <taxon>Viridiplantae</taxon>
        <taxon>Streptophyta</taxon>
        <taxon>Embryophyta</taxon>
        <taxon>Tracheophyta</taxon>
        <taxon>Spermatophyta</taxon>
        <taxon>Magnoliopsida</taxon>
        <taxon>eudicotyledons</taxon>
        <taxon>Gunneridae</taxon>
        <taxon>Pentapetalae</taxon>
        <taxon>Saxifragales</taxon>
        <taxon>Crassulaceae</taxon>
        <taxon>Kalanchoe</taxon>
    </lineage>
</organism>
<dbReference type="EnsemblPlants" id="Kaladp0046s0163.1.v1.1">
    <property type="protein sequence ID" value="Kaladp0046s0163.1.v1.1"/>
    <property type="gene ID" value="Kaladp0046s0163.v1.1"/>
</dbReference>
<dbReference type="InterPro" id="IPR005135">
    <property type="entry name" value="Endo/exonuclease/phosphatase"/>
</dbReference>
<dbReference type="PANTHER" id="PTHR14859">
    <property type="entry name" value="CALCOFLUOR WHITE HYPERSENSITIVE PROTEIN PRECURSOR"/>
    <property type="match status" value="1"/>
</dbReference>
<dbReference type="InterPro" id="IPR051916">
    <property type="entry name" value="GPI-anchor_lipid_remodeler"/>
</dbReference>
<accession>A0A7N0TV17</accession>
<proteinExistence type="predicted"/>
<feature type="region of interest" description="Disordered" evidence="1">
    <location>
        <begin position="141"/>
        <end position="164"/>
    </location>
</feature>
<dbReference type="GO" id="GO:0006506">
    <property type="term" value="P:GPI anchor biosynthetic process"/>
    <property type="evidence" value="ECO:0007669"/>
    <property type="project" value="TreeGrafter"/>
</dbReference>
<dbReference type="GO" id="GO:0016020">
    <property type="term" value="C:membrane"/>
    <property type="evidence" value="ECO:0007669"/>
    <property type="project" value="GOC"/>
</dbReference>
<dbReference type="SUPFAM" id="SSF56219">
    <property type="entry name" value="DNase I-like"/>
    <property type="match status" value="1"/>
</dbReference>
<dbReference type="Proteomes" id="UP000594263">
    <property type="component" value="Unplaced"/>
</dbReference>
<evidence type="ECO:0000259" key="2">
    <source>
        <dbReference type="Pfam" id="PF03372"/>
    </source>
</evidence>
<dbReference type="PANTHER" id="PTHR14859:SF0">
    <property type="entry name" value="ENDONUCLEASE_EXONUCLEASE_PHOSPHATASE FAMILY PROTEIN, EXPRESSED"/>
    <property type="match status" value="1"/>
</dbReference>
<dbReference type="InterPro" id="IPR036691">
    <property type="entry name" value="Endo/exonu/phosph_ase_sf"/>
</dbReference>
<evidence type="ECO:0000256" key="1">
    <source>
        <dbReference type="SAM" id="MobiDB-lite"/>
    </source>
</evidence>
<dbReference type="FunFam" id="3.60.10.10:FF:000045">
    <property type="entry name" value="Endonuclease/exonuclease/phosphatase family protein"/>
    <property type="match status" value="1"/>
</dbReference>
<dbReference type="AlphaFoldDB" id="A0A7N0TV17"/>
<dbReference type="Gene3D" id="3.60.10.10">
    <property type="entry name" value="Endonuclease/exonuclease/phosphatase"/>
    <property type="match status" value="1"/>
</dbReference>
<sequence length="440" mass="49088">MLRLLNSKLRRLCSTLRRSIRRRSNPPLVRLVKPKPNGNHVQPHPRFDAAAGGGSGGAIRVATFNAALFSVAPPVSEAEAHRSHSPGKPNSFFSDAAARPKSILKASKLKTCRPKPKLRVSINLPEDEISLLKNMQTRMVSSGEGRPVVMSDSSRGEDSRCSSSRTVSQVLRELKVDILALQDVKADEENDMQPLSDLARALGMNYVFADSWAPQFGNAILSRWPIKKWNVQKLLDNSDFRNVLQATIDVPGAGDVNFYCTHLDHLDEDRRTNQINAITESNGEPHLLAGCLNSLCDADYSTERWTDIVKYYQEIGKPRPRADVMRLMKSKKYMDARDFAGECESVVIRAKGQSVQGTCRYGTRMDYLLASPTFPYEFVPGSYAVYSSQGTSDHHIVKADLVKRKDAACQSDKINRHKPSKVMRMTDPSSSRGVWLMPIK</sequence>
<protein>
    <recommendedName>
        <fullName evidence="2">Endonuclease/exonuclease/phosphatase domain-containing protein</fullName>
    </recommendedName>
</protein>
<feature type="domain" description="Endonuclease/exonuclease/phosphatase" evidence="2">
    <location>
        <begin position="163"/>
        <end position="379"/>
    </location>
</feature>
<dbReference type="GO" id="GO:0003824">
    <property type="term" value="F:catalytic activity"/>
    <property type="evidence" value="ECO:0007669"/>
    <property type="project" value="InterPro"/>
</dbReference>
<dbReference type="Pfam" id="PF03372">
    <property type="entry name" value="Exo_endo_phos"/>
    <property type="match status" value="1"/>
</dbReference>